<comment type="caution">
    <text evidence="4">The sequence shown here is derived from an EMBL/GenBank/DDBJ whole genome shotgun (WGS) entry which is preliminary data.</text>
</comment>
<evidence type="ECO:0000259" key="3">
    <source>
        <dbReference type="Pfam" id="PF25917"/>
    </source>
</evidence>
<comment type="similarity">
    <text evidence="1">Belongs to the membrane fusion protein (MFP) (TC 8.A.1) family.</text>
</comment>
<gene>
    <name evidence="4" type="ORF">GARC_1985</name>
</gene>
<feature type="signal peptide" evidence="2">
    <location>
        <begin position="1"/>
        <end position="22"/>
    </location>
</feature>
<dbReference type="InterPro" id="IPR058625">
    <property type="entry name" value="MdtA-like_BSH"/>
</dbReference>
<evidence type="ECO:0000256" key="2">
    <source>
        <dbReference type="SAM" id="SignalP"/>
    </source>
</evidence>
<dbReference type="STRING" id="493475.GARC_1985"/>
<dbReference type="AlphaFoldDB" id="K6YLB6"/>
<dbReference type="PANTHER" id="PTHR30469">
    <property type="entry name" value="MULTIDRUG RESISTANCE PROTEIN MDTA"/>
    <property type="match status" value="1"/>
</dbReference>
<dbReference type="GO" id="GO:0015562">
    <property type="term" value="F:efflux transmembrane transporter activity"/>
    <property type="evidence" value="ECO:0007669"/>
    <property type="project" value="TreeGrafter"/>
</dbReference>
<dbReference type="NCBIfam" id="TIGR02971">
    <property type="entry name" value="heterocyst_DevB"/>
    <property type="match status" value="1"/>
</dbReference>
<organism evidence="4 5">
    <name type="scientific">Paraglaciecola arctica BSs20135</name>
    <dbReference type="NCBI Taxonomy" id="493475"/>
    <lineage>
        <taxon>Bacteria</taxon>
        <taxon>Pseudomonadati</taxon>
        <taxon>Pseudomonadota</taxon>
        <taxon>Gammaproteobacteria</taxon>
        <taxon>Alteromonadales</taxon>
        <taxon>Alteromonadaceae</taxon>
        <taxon>Paraglaciecola</taxon>
    </lineage>
</organism>
<dbReference type="InterPro" id="IPR014315">
    <property type="entry name" value="ABC_heterocyst_DevB"/>
</dbReference>
<feature type="domain" description="Multidrug resistance protein MdtA-like barrel-sandwich hybrid" evidence="3">
    <location>
        <begin position="57"/>
        <end position="208"/>
    </location>
</feature>
<keyword evidence="5" id="KW-1185">Reference proteome</keyword>
<sequence>MKDALVRTMFVAFCLCSQLLLASDITSVAALGRIEPENGIIVIGAPSTPESTAGSLISKLHVREGDSVTVGQLLAEIDSAAVAKALVVEMEKEYEFAVRQFDADNSIADAACVQADTAKSEAGRREKLLSQGLAPAEEVEQAQGYAKSLKASCQSARVSATAGEMAIEVAKARLARRSAEYQRKLIYSPLDGMVLQVNAYPGEFVQLNGILELAAVENMYAVAEIYETDIKRVHIGQKATISSDALTEKLTGKVTYIQPKVQKHDAIGTDPAARKDARIIEVDVLLDNPQAVRRLINLQVEIVLE</sequence>
<dbReference type="SUPFAM" id="SSF111369">
    <property type="entry name" value="HlyD-like secretion proteins"/>
    <property type="match status" value="1"/>
</dbReference>
<protein>
    <submittedName>
        <fullName evidence="4">HlyD family secretion protein</fullName>
    </submittedName>
</protein>
<keyword evidence="2" id="KW-0732">Signal</keyword>
<reference evidence="4 5" key="1">
    <citation type="journal article" date="2017" name="Antonie Van Leeuwenhoek">
        <title>Rhizobium rhizosphaerae sp. nov., a novel species isolated from rice rhizosphere.</title>
        <authorList>
            <person name="Zhao J.J."/>
            <person name="Zhang J."/>
            <person name="Zhang R.J."/>
            <person name="Zhang C.W."/>
            <person name="Yin H.Q."/>
            <person name="Zhang X.X."/>
        </authorList>
    </citation>
    <scope>NUCLEOTIDE SEQUENCE [LARGE SCALE GENOMIC DNA]</scope>
    <source>
        <strain evidence="4 5">BSs20135</strain>
    </source>
</reference>
<dbReference type="OrthoDB" id="2110899at2"/>
<name>K6YLB6_9ALTE</name>
<evidence type="ECO:0000256" key="1">
    <source>
        <dbReference type="ARBA" id="ARBA00009477"/>
    </source>
</evidence>
<dbReference type="PANTHER" id="PTHR30469:SF15">
    <property type="entry name" value="HLYD FAMILY OF SECRETION PROTEINS"/>
    <property type="match status" value="1"/>
</dbReference>
<dbReference type="Proteomes" id="UP000006327">
    <property type="component" value="Unassembled WGS sequence"/>
</dbReference>
<dbReference type="Pfam" id="PF25917">
    <property type="entry name" value="BSH_RND"/>
    <property type="match status" value="1"/>
</dbReference>
<dbReference type="RefSeq" id="WP_007619280.1">
    <property type="nucleotide sequence ID" value="NZ_BAEO01000027.1"/>
</dbReference>
<dbReference type="eggNOG" id="COG0845">
    <property type="taxonomic scope" value="Bacteria"/>
</dbReference>
<evidence type="ECO:0000313" key="5">
    <source>
        <dbReference type="Proteomes" id="UP000006327"/>
    </source>
</evidence>
<feature type="chain" id="PRO_5003900162" evidence="2">
    <location>
        <begin position="23"/>
        <end position="305"/>
    </location>
</feature>
<dbReference type="Gene3D" id="2.40.50.100">
    <property type="match status" value="1"/>
</dbReference>
<proteinExistence type="inferred from homology"/>
<evidence type="ECO:0000313" key="4">
    <source>
        <dbReference type="EMBL" id="GAC18952.1"/>
    </source>
</evidence>
<dbReference type="GO" id="GO:1990281">
    <property type="term" value="C:efflux pump complex"/>
    <property type="evidence" value="ECO:0007669"/>
    <property type="project" value="TreeGrafter"/>
</dbReference>
<dbReference type="EMBL" id="BAEO01000027">
    <property type="protein sequence ID" value="GAC18952.1"/>
    <property type="molecule type" value="Genomic_DNA"/>
</dbReference>
<accession>K6YLB6</accession>
<dbReference type="Gene3D" id="2.40.30.170">
    <property type="match status" value="1"/>
</dbReference>